<comment type="similarity">
    <text evidence="1">Belongs to the universal stress protein A family.</text>
</comment>
<organism evidence="3 4">
    <name type="scientific">Planctopirus hydrillae</name>
    <dbReference type="NCBI Taxonomy" id="1841610"/>
    <lineage>
        <taxon>Bacteria</taxon>
        <taxon>Pseudomonadati</taxon>
        <taxon>Planctomycetota</taxon>
        <taxon>Planctomycetia</taxon>
        <taxon>Planctomycetales</taxon>
        <taxon>Planctomycetaceae</taxon>
        <taxon>Planctopirus</taxon>
    </lineage>
</organism>
<dbReference type="Gene3D" id="3.40.50.620">
    <property type="entry name" value="HUPs"/>
    <property type="match status" value="1"/>
</dbReference>
<keyword evidence="4" id="KW-1185">Reference proteome</keyword>
<reference evidence="3 4" key="1">
    <citation type="submission" date="2016-05" db="EMBL/GenBank/DDBJ databases">
        <title>Genomic and physiological characterization of Planctopirus sp. isolated from fresh water lake.</title>
        <authorList>
            <person name="Subhash Y."/>
            <person name="Ramana C."/>
        </authorList>
    </citation>
    <scope>NUCLEOTIDE SEQUENCE [LARGE SCALE GENOMIC DNA]</scope>
    <source>
        <strain evidence="3 4">JC280</strain>
    </source>
</reference>
<dbReference type="AlphaFoldDB" id="A0A1C3E5L4"/>
<dbReference type="InterPro" id="IPR014729">
    <property type="entry name" value="Rossmann-like_a/b/a_fold"/>
</dbReference>
<dbReference type="PRINTS" id="PR01438">
    <property type="entry name" value="UNVRSLSTRESS"/>
</dbReference>
<sequence>MEASRGNIIDDIEMIRLRGMGHRLEKALMECSPRAKVTFFSNLQPEDDTVKLLLCVDASGSSDRAISRVTELGLGHSKSNSVTLFTVCESLPEHVFEISEKVGMHAKELASAWSLKSRSAGEQALAQAKAKLLESGLPESAIHIKLCVADATPESRQVAAAASLIEEMTSGNYDLVVIGRRGAKHLSENLIGSVADKVIRAASGRSVLLVD</sequence>
<dbReference type="Proteomes" id="UP000094828">
    <property type="component" value="Unassembled WGS sequence"/>
</dbReference>
<dbReference type="InterPro" id="IPR006016">
    <property type="entry name" value="UspA"/>
</dbReference>
<dbReference type="SUPFAM" id="SSF52402">
    <property type="entry name" value="Adenine nucleotide alpha hydrolases-like"/>
    <property type="match status" value="1"/>
</dbReference>
<protein>
    <recommendedName>
        <fullName evidence="2">UspA domain-containing protein</fullName>
    </recommendedName>
</protein>
<dbReference type="PANTHER" id="PTHR46268">
    <property type="entry name" value="STRESS RESPONSE PROTEIN NHAX"/>
    <property type="match status" value="1"/>
</dbReference>
<comment type="caution">
    <text evidence="3">The sequence shown here is derived from an EMBL/GenBank/DDBJ whole genome shotgun (WGS) entry which is preliminary data.</text>
</comment>
<dbReference type="PANTHER" id="PTHR46268:SF6">
    <property type="entry name" value="UNIVERSAL STRESS PROTEIN UP12"/>
    <property type="match status" value="1"/>
</dbReference>
<dbReference type="CDD" id="cd00293">
    <property type="entry name" value="USP-like"/>
    <property type="match status" value="1"/>
</dbReference>
<proteinExistence type="inferred from homology"/>
<feature type="domain" description="UspA" evidence="2">
    <location>
        <begin position="51"/>
        <end position="208"/>
    </location>
</feature>
<dbReference type="InterPro" id="IPR006015">
    <property type="entry name" value="Universal_stress_UspA"/>
</dbReference>
<dbReference type="Pfam" id="PF00582">
    <property type="entry name" value="Usp"/>
    <property type="match status" value="1"/>
</dbReference>
<accession>A0A1C3E5L4</accession>
<dbReference type="OrthoDB" id="9794782at2"/>
<gene>
    <name evidence="3" type="ORF">A6X21_12530</name>
</gene>
<name>A0A1C3E5L4_9PLAN</name>
<dbReference type="STRING" id="1841610.A6X21_12530"/>
<evidence type="ECO:0000313" key="3">
    <source>
        <dbReference type="EMBL" id="ODA28527.1"/>
    </source>
</evidence>
<evidence type="ECO:0000256" key="1">
    <source>
        <dbReference type="ARBA" id="ARBA00008791"/>
    </source>
</evidence>
<evidence type="ECO:0000313" key="4">
    <source>
        <dbReference type="Proteomes" id="UP000094828"/>
    </source>
</evidence>
<evidence type="ECO:0000259" key="2">
    <source>
        <dbReference type="Pfam" id="PF00582"/>
    </source>
</evidence>
<dbReference type="EMBL" id="LYDR01000152">
    <property type="protein sequence ID" value="ODA28527.1"/>
    <property type="molecule type" value="Genomic_DNA"/>
</dbReference>